<comment type="caution">
    <text evidence="1">The sequence shown here is derived from an EMBL/GenBank/DDBJ whole genome shotgun (WGS) entry which is preliminary data.</text>
</comment>
<protein>
    <submittedName>
        <fullName evidence="1">DUF4188 domain-containing protein</fullName>
    </submittedName>
</protein>
<evidence type="ECO:0000313" key="1">
    <source>
        <dbReference type="EMBL" id="MBC2668600.1"/>
    </source>
</evidence>
<reference evidence="1 2" key="1">
    <citation type="submission" date="2020-08" db="EMBL/GenBank/DDBJ databases">
        <title>The genome sequence of type strain Novosphingobium piscinae KCTC 42194.</title>
        <authorList>
            <person name="Liu Y."/>
        </authorList>
    </citation>
    <scope>NUCLEOTIDE SEQUENCE [LARGE SCALE GENOMIC DNA]</scope>
    <source>
        <strain evidence="1 2">KCTC 42194</strain>
    </source>
</reference>
<accession>A0A7X1FX33</accession>
<dbReference type="Proteomes" id="UP000551327">
    <property type="component" value="Unassembled WGS sequence"/>
</dbReference>
<keyword evidence="2" id="KW-1185">Reference proteome</keyword>
<proteinExistence type="predicted"/>
<dbReference type="RefSeq" id="WP_185678491.1">
    <property type="nucleotide sequence ID" value="NZ_JACLAX010000004.1"/>
</dbReference>
<gene>
    <name evidence="1" type="ORF">H7F53_05540</name>
</gene>
<dbReference type="AlphaFoldDB" id="A0A7X1FX33"/>
<dbReference type="EMBL" id="JACLAX010000004">
    <property type="protein sequence ID" value="MBC2668600.1"/>
    <property type="molecule type" value="Genomic_DNA"/>
</dbReference>
<dbReference type="Pfam" id="PF13826">
    <property type="entry name" value="Monooxy_af470-like"/>
    <property type="match status" value="1"/>
</dbReference>
<name>A0A7X1FX33_9SPHN</name>
<sequence>MSPPIRPGRFTAAHEGPLVVFVIGMRINRFRAVGKWLPVARAMPAMLRELLADPGSGFLGGQTMLASPRTIVMIQYWRDFDSLEGYARARDRRHWPAWTAFNQAVGGDGTVGIFHETYVVERGASETIYGNMPPFGLGRIAGLVPATGSREAARQRLRGDHDLTGD</sequence>
<dbReference type="InterPro" id="IPR025444">
    <property type="entry name" value="Monooxy_af470"/>
</dbReference>
<organism evidence="1 2">
    <name type="scientific">Novosphingobium piscinae</name>
    <dbReference type="NCBI Taxonomy" id="1507448"/>
    <lineage>
        <taxon>Bacteria</taxon>
        <taxon>Pseudomonadati</taxon>
        <taxon>Pseudomonadota</taxon>
        <taxon>Alphaproteobacteria</taxon>
        <taxon>Sphingomonadales</taxon>
        <taxon>Sphingomonadaceae</taxon>
        <taxon>Novosphingobium</taxon>
    </lineage>
</organism>
<evidence type="ECO:0000313" key="2">
    <source>
        <dbReference type="Proteomes" id="UP000551327"/>
    </source>
</evidence>